<dbReference type="InterPro" id="IPR011256">
    <property type="entry name" value="Reg_factor_effector_dom_sf"/>
</dbReference>
<keyword evidence="4" id="KW-0804">Transcription</keyword>
<dbReference type="STRING" id="112903.SAMN04490178_10926"/>
<keyword evidence="8" id="KW-1185">Reference proteome</keyword>
<reference evidence="7 8" key="1">
    <citation type="submission" date="2016-10" db="EMBL/GenBank/DDBJ databases">
        <authorList>
            <person name="de Groot N.N."/>
        </authorList>
    </citation>
    <scope>NUCLEOTIDE SEQUENCE [LARGE SCALE GENOMIC DNA]</scope>
    <source>
        <strain evidence="7 8">DSM 13305</strain>
    </source>
</reference>
<dbReference type="PANTHER" id="PTHR30204">
    <property type="entry name" value="REDOX-CYCLING DRUG-SENSING TRANSCRIPTIONAL ACTIVATOR SOXR"/>
    <property type="match status" value="1"/>
</dbReference>
<organism evidence="7 8">
    <name type="scientific">Propionispora vibrioides</name>
    <dbReference type="NCBI Taxonomy" id="112903"/>
    <lineage>
        <taxon>Bacteria</taxon>
        <taxon>Bacillati</taxon>
        <taxon>Bacillota</taxon>
        <taxon>Negativicutes</taxon>
        <taxon>Selenomonadales</taxon>
        <taxon>Sporomusaceae</taxon>
        <taxon>Propionispora</taxon>
    </lineage>
</organism>
<dbReference type="SUPFAM" id="SSF46955">
    <property type="entry name" value="Putative DNA-binding domain"/>
    <property type="match status" value="1"/>
</dbReference>
<dbReference type="Proteomes" id="UP000198847">
    <property type="component" value="Unassembled WGS sequence"/>
</dbReference>
<evidence type="ECO:0000259" key="6">
    <source>
        <dbReference type="PROSITE" id="PS50937"/>
    </source>
</evidence>
<dbReference type="InterPro" id="IPR047057">
    <property type="entry name" value="MerR_fam"/>
</dbReference>
<dbReference type="InterPro" id="IPR009061">
    <property type="entry name" value="DNA-bd_dom_put_sf"/>
</dbReference>
<keyword evidence="1" id="KW-0678">Repressor</keyword>
<evidence type="ECO:0000256" key="1">
    <source>
        <dbReference type="ARBA" id="ARBA00022491"/>
    </source>
</evidence>
<sequence>MESLISISEMAKLHGLTRQTLIYYDDIDLFKPVKVDGKGYRYYSKHQIPYLREICFLKSLGVGLKEIVAHFQERCPKREMALLEKHKENVLREIARLNKIRESINQRLNIYEEAVDADTMQMQEPFIRPIVVRQAIFKEYVKPINKENLHITLMNLWREIFQKEMVPSSGFGSIIKRESILAGEPLKGAGSCIFLSPWSKEHSHTVEIPAANYACMYKYGMPYDMAYVDKLMDWIKKNGYELVGDIVDVCLLDTTFYKDQKPLDFCMLQAPIKL</sequence>
<dbReference type="InterPro" id="IPR000551">
    <property type="entry name" value="MerR-type_HTH_dom"/>
</dbReference>
<dbReference type="SUPFAM" id="SSF55136">
    <property type="entry name" value="Probable bacterial effector-binding domain"/>
    <property type="match status" value="1"/>
</dbReference>
<evidence type="ECO:0000256" key="2">
    <source>
        <dbReference type="ARBA" id="ARBA00023015"/>
    </source>
</evidence>
<evidence type="ECO:0000256" key="3">
    <source>
        <dbReference type="ARBA" id="ARBA00023125"/>
    </source>
</evidence>
<feature type="domain" description="HTH merR-type" evidence="6">
    <location>
        <begin position="4"/>
        <end position="73"/>
    </location>
</feature>
<feature type="coiled-coil region" evidence="5">
    <location>
        <begin position="80"/>
        <end position="114"/>
    </location>
</feature>
<dbReference type="EMBL" id="FODY01000009">
    <property type="protein sequence ID" value="SEP03926.1"/>
    <property type="molecule type" value="Genomic_DNA"/>
</dbReference>
<dbReference type="PROSITE" id="PS50937">
    <property type="entry name" value="HTH_MERR_2"/>
    <property type="match status" value="1"/>
</dbReference>
<name>A0A1H8ULG1_9FIRM</name>
<dbReference type="Pfam" id="PF13411">
    <property type="entry name" value="MerR_1"/>
    <property type="match status" value="1"/>
</dbReference>
<dbReference type="OrthoDB" id="9773308at2"/>
<keyword evidence="3 7" id="KW-0238">DNA-binding</keyword>
<keyword evidence="2" id="KW-0805">Transcription regulation</keyword>
<dbReference type="SMART" id="SM00422">
    <property type="entry name" value="HTH_MERR"/>
    <property type="match status" value="1"/>
</dbReference>
<keyword evidence="5" id="KW-0175">Coiled coil</keyword>
<evidence type="ECO:0000313" key="7">
    <source>
        <dbReference type="EMBL" id="SEP03926.1"/>
    </source>
</evidence>
<dbReference type="Gene3D" id="3.20.80.10">
    <property type="entry name" value="Regulatory factor, effector binding domain"/>
    <property type="match status" value="1"/>
</dbReference>
<evidence type="ECO:0000256" key="5">
    <source>
        <dbReference type="SAM" id="Coils"/>
    </source>
</evidence>
<dbReference type="AlphaFoldDB" id="A0A1H8ULG1"/>
<gene>
    <name evidence="7" type="ORF">SAMN04490178_10926</name>
</gene>
<dbReference type="PANTHER" id="PTHR30204:SF69">
    <property type="entry name" value="MERR-FAMILY TRANSCRIPTIONAL REGULATOR"/>
    <property type="match status" value="1"/>
</dbReference>
<dbReference type="Gene3D" id="1.10.1660.10">
    <property type="match status" value="1"/>
</dbReference>
<accession>A0A1H8ULG1</accession>
<evidence type="ECO:0000256" key="4">
    <source>
        <dbReference type="ARBA" id="ARBA00023163"/>
    </source>
</evidence>
<dbReference type="GO" id="GO:0003677">
    <property type="term" value="F:DNA binding"/>
    <property type="evidence" value="ECO:0007669"/>
    <property type="project" value="UniProtKB-KW"/>
</dbReference>
<dbReference type="RefSeq" id="WP_091746082.1">
    <property type="nucleotide sequence ID" value="NZ_FODY01000009.1"/>
</dbReference>
<dbReference type="GO" id="GO:0003700">
    <property type="term" value="F:DNA-binding transcription factor activity"/>
    <property type="evidence" value="ECO:0007669"/>
    <property type="project" value="InterPro"/>
</dbReference>
<protein>
    <submittedName>
        <fullName evidence="7">DNA-binding transcriptional regulator, MerR family</fullName>
    </submittedName>
</protein>
<proteinExistence type="predicted"/>
<evidence type="ECO:0000313" key="8">
    <source>
        <dbReference type="Proteomes" id="UP000198847"/>
    </source>
</evidence>